<accession>A0AA40SXS5</accession>
<dbReference type="EMBL" id="VJXY01000016">
    <property type="protein sequence ID" value="MBD6617276.1"/>
    <property type="molecule type" value="Genomic_DNA"/>
</dbReference>
<organism evidence="1 2">
    <name type="scientific">Komarekiella delphini-convector SJRDD-AB1</name>
    <dbReference type="NCBI Taxonomy" id="2593771"/>
    <lineage>
        <taxon>Bacteria</taxon>
        <taxon>Bacillati</taxon>
        <taxon>Cyanobacteriota</taxon>
        <taxon>Cyanophyceae</taxon>
        <taxon>Nostocales</taxon>
        <taxon>Nostocaceae</taxon>
        <taxon>Komarekiella</taxon>
        <taxon>Komarekiella delphini-convector</taxon>
    </lineage>
</organism>
<comment type="caution">
    <text evidence="1">The sequence shown here is derived from an EMBL/GenBank/DDBJ whole genome shotgun (WGS) entry which is preliminary data.</text>
</comment>
<name>A0AA40SXS5_9NOST</name>
<proteinExistence type="predicted"/>
<dbReference type="Proteomes" id="UP001165986">
    <property type="component" value="Unassembled WGS sequence"/>
</dbReference>
<reference evidence="1" key="1">
    <citation type="submission" date="2019-07" db="EMBL/GenBank/DDBJ databases">
        <title>Toxilogical consequences of a new and cryptic species of cyanobacteria (Komarekiella delphini-convector) recovered from the epidermis of a bottlenose dolphin and 1500 ft. in the air.</title>
        <authorList>
            <person name="Brown A.O."/>
            <person name="Dvorak P."/>
            <person name="Villanueva C.D."/>
            <person name="Foss A.J."/>
            <person name="Garvey A.D."/>
            <person name="Gibson Q.A."/>
            <person name="Johansen J.R."/>
            <person name="Casamatta D.A."/>
        </authorList>
    </citation>
    <scope>NUCLEOTIDE SEQUENCE</scope>
    <source>
        <strain evidence="1">SJRDD-AB1</strain>
    </source>
</reference>
<protein>
    <submittedName>
        <fullName evidence="1">Uncharacterized protein</fullName>
    </submittedName>
</protein>
<gene>
    <name evidence="1" type="ORF">FNW02_15935</name>
</gene>
<evidence type="ECO:0000313" key="1">
    <source>
        <dbReference type="EMBL" id="MBD6617276.1"/>
    </source>
</evidence>
<evidence type="ECO:0000313" key="2">
    <source>
        <dbReference type="Proteomes" id="UP001165986"/>
    </source>
</evidence>
<keyword evidence="2" id="KW-1185">Reference proteome</keyword>
<sequence length="71" mass="7858">MSLNCKELNCQRRVNSVAVASYHTPAEKQAVASRRERLAALSSNEQNFSQGDACRAIGRTEFPDSKQVAFL</sequence>
<dbReference type="AlphaFoldDB" id="A0AA40SXS5"/>